<dbReference type="OrthoDB" id="1113942at2"/>
<accession>A0A511NJ83</accession>
<dbReference type="InterPro" id="IPR025665">
    <property type="entry name" value="Beta-barrel_OMP_2"/>
</dbReference>
<reference evidence="4 5" key="1">
    <citation type="submission" date="2019-07" db="EMBL/GenBank/DDBJ databases">
        <title>Whole genome shotgun sequence of Empedobacter brevis NBRC 14943.</title>
        <authorList>
            <person name="Hosoyama A."/>
            <person name="Uohara A."/>
            <person name="Ohji S."/>
            <person name="Ichikawa N."/>
        </authorList>
    </citation>
    <scope>NUCLEOTIDE SEQUENCE [LARGE SCALE GENOMIC DNA]</scope>
    <source>
        <strain evidence="4 5">NBRC 14943</strain>
    </source>
</reference>
<organism evidence="4 5">
    <name type="scientific">Empedobacter brevis NBRC 14943 = ATCC 43319</name>
    <dbReference type="NCBI Taxonomy" id="1218108"/>
    <lineage>
        <taxon>Bacteria</taxon>
        <taxon>Pseudomonadati</taxon>
        <taxon>Bacteroidota</taxon>
        <taxon>Flavobacteriia</taxon>
        <taxon>Flavobacteriales</taxon>
        <taxon>Weeksellaceae</taxon>
        <taxon>Empedobacter</taxon>
    </lineage>
</organism>
<evidence type="ECO:0000256" key="2">
    <source>
        <dbReference type="SAM" id="Phobius"/>
    </source>
</evidence>
<keyword evidence="2" id="KW-0812">Transmembrane</keyword>
<name>A0A511NJ83_9FLAO</name>
<dbReference type="AlphaFoldDB" id="A0A511NJ83"/>
<comment type="caution">
    <text evidence="4">The sequence shown here is derived from an EMBL/GenBank/DDBJ whole genome shotgun (WGS) entry which is preliminary data.</text>
</comment>
<keyword evidence="2" id="KW-0472">Membrane</keyword>
<dbReference type="GeneID" id="84649545"/>
<keyword evidence="2" id="KW-1133">Transmembrane helix</keyword>
<feature type="domain" description="Outer membrane protein beta-barrel" evidence="3">
    <location>
        <begin position="250"/>
        <end position="430"/>
    </location>
</feature>
<dbReference type="EMBL" id="BJXC01000020">
    <property type="protein sequence ID" value="GEM52843.1"/>
    <property type="molecule type" value="Genomic_DNA"/>
</dbReference>
<evidence type="ECO:0000313" key="4">
    <source>
        <dbReference type="EMBL" id="GEM52843.1"/>
    </source>
</evidence>
<dbReference type="Pfam" id="PF13568">
    <property type="entry name" value="OMP_b-brl_2"/>
    <property type="match status" value="1"/>
</dbReference>
<proteinExistence type="predicted"/>
<dbReference type="Proteomes" id="UP000321245">
    <property type="component" value="Unassembled WGS sequence"/>
</dbReference>
<gene>
    <name evidence="4" type="ORF">EB1_26330</name>
</gene>
<evidence type="ECO:0000256" key="1">
    <source>
        <dbReference type="SAM" id="MobiDB-lite"/>
    </source>
</evidence>
<protein>
    <recommendedName>
        <fullName evidence="3">Outer membrane protein beta-barrel domain-containing protein</fullName>
    </recommendedName>
</protein>
<dbReference type="STRING" id="1218108.GCA_000382425_01340"/>
<sequence length="452" mass="50913">MKKFDQHIKEKLSQPQLPPMDAWKNIQEKLDEKEKKKRLLPIFYWIGSTAACLVAGIGIYYFNQNKSIDINNIPSNEVVNNKTTSSENPLPSIKNSEEQNSVENVNKPVHQQINHSKKLGNNSFQYLNHRIEQAHLFSTNKENEQKESLTPGLALNNSIQHELSIQTKNSALQNNETEKKEFSTNAKDEKPLELVLEEEKKKQDEKIEIKKMSPILAVSSYINPTMMLESKSILANEFNDHTIKNNMTVAYGAKVSVRLNDKLNIRSGIAKVELEQQTNNINSGINTGVYAISSNNINLNSSTNITYNSNIRVIANTPGHQNPATTMLTSQSSNMEQKIHYIEVPLEMEYRLASFDKFNLLATAGGSYYVVTKNSISLTDANSRSQYTLGKANNLNTMSYSANAGVKLEYILSNKSSLNLEPNYRYMLNPLQNVDAKNPSLLGLNIGFSIKF</sequence>
<dbReference type="RefSeq" id="WP_019974837.1">
    <property type="nucleotide sequence ID" value="NZ_BJXC01000020.1"/>
</dbReference>
<keyword evidence="5" id="KW-1185">Reference proteome</keyword>
<feature type="transmembrane region" description="Helical" evidence="2">
    <location>
        <begin position="42"/>
        <end position="62"/>
    </location>
</feature>
<evidence type="ECO:0000259" key="3">
    <source>
        <dbReference type="Pfam" id="PF13568"/>
    </source>
</evidence>
<feature type="region of interest" description="Disordered" evidence="1">
    <location>
        <begin position="81"/>
        <end position="100"/>
    </location>
</feature>
<evidence type="ECO:0000313" key="5">
    <source>
        <dbReference type="Proteomes" id="UP000321245"/>
    </source>
</evidence>